<dbReference type="SUPFAM" id="SSF53271">
    <property type="entry name" value="PRTase-like"/>
    <property type="match status" value="1"/>
</dbReference>
<accession>A0A3T1DE34</accession>
<dbReference type="AlphaFoldDB" id="A0A3T1DE34"/>
<keyword evidence="3" id="KW-1185">Reference proteome</keyword>
<evidence type="ECO:0000313" key="3">
    <source>
        <dbReference type="Proteomes" id="UP000289856"/>
    </source>
</evidence>
<sequence>MRGNFASVASESFSERTLSNESTHSKIIIIDDIYTTGSTLDECARVLRNTATFKAQPEVYGLLWARS</sequence>
<feature type="region of interest" description="Disordered" evidence="1">
    <location>
        <begin position="1"/>
        <end position="21"/>
    </location>
</feature>
<reference evidence="2 3" key="1">
    <citation type="submission" date="2019-01" db="EMBL/GenBank/DDBJ databases">
        <title>Complete genome sequence of Cohnella hallensis HS21 isolated from Korean fir (Abies koreana) rhizospheric soil.</title>
        <authorList>
            <person name="Jiang L."/>
            <person name="Kang S.W."/>
            <person name="Kim S."/>
            <person name="Jung J."/>
            <person name="Kim C.Y."/>
            <person name="Kim D.H."/>
            <person name="Kim S.W."/>
            <person name="Lee J."/>
        </authorList>
    </citation>
    <scope>NUCLEOTIDE SEQUENCE [LARGE SCALE GENOMIC DNA]</scope>
    <source>
        <strain evidence="2 3">HS21</strain>
    </source>
</reference>
<dbReference type="Gene3D" id="3.40.50.2020">
    <property type="match status" value="1"/>
</dbReference>
<dbReference type="InterPro" id="IPR029057">
    <property type="entry name" value="PRTase-like"/>
</dbReference>
<name>A0A3T1DE34_9BACL</name>
<feature type="compositionally biased region" description="Polar residues" evidence="1">
    <location>
        <begin position="7"/>
        <end position="21"/>
    </location>
</feature>
<evidence type="ECO:0000256" key="1">
    <source>
        <dbReference type="SAM" id="MobiDB-lite"/>
    </source>
</evidence>
<gene>
    <name evidence="2" type="ORF">KCTCHS21_55540</name>
</gene>
<dbReference type="KEGG" id="cohn:KCTCHS21_55540"/>
<organism evidence="2 3">
    <name type="scientific">Cohnella abietis</name>
    <dbReference type="NCBI Taxonomy" id="2507935"/>
    <lineage>
        <taxon>Bacteria</taxon>
        <taxon>Bacillati</taxon>
        <taxon>Bacillota</taxon>
        <taxon>Bacilli</taxon>
        <taxon>Bacillales</taxon>
        <taxon>Paenibacillaceae</taxon>
        <taxon>Cohnella</taxon>
    </lineage>
</organism>
<evidence type="ECO:0000313" key="2">
    <source>
        <dbReference type="EMBL" id="BBI36155.1"/>
    </source>
</evidence>
<protein>
    <submittedName>
        <fullName evidence="2">Uncharacterized protein</fullName>
    </submittedName>
</protein>
<dbReference type="Proteomes" id="UP000289856">
    <property type="component" value="Chromosome"/>
</dbReference>
<proteinExistence type="predicted"/>
<dbReference type="EMBL" id="AP019400">
    <property type="protein sequence ID" value="BBI36155.1"/>
    <property type="molecule type" value="Genomic_DNA"/>
</dbReference>